<reference evidence="3 4" key="1">
    <citation type="submission" date="2019-09" db="EMBL/GenBank/DDBJ databases">
        <title>Salinarimonas rosea gen. nov., sp. nov., a new member of the a-2 subgroup of the Proteobacteria.</title>
        <authorList>
            <person name="Liu J."/>
        </authorList>
    </citation>
    <scope>NUCLEOTIDE SEQUENCE [LARGE SCALE GENOMIC DNA]</scope>
    <source>
        <strain evidence="3 4">BN140002</strain>
    </source>
</reference>
<feature type="compositionally biased region" description="Basic and acidic residues" evidence="2">
    <location>
        <begin position="133"/>
        <end position="143"/>
    </location>
</feature>
<dbReference type="Pfam" id="PF05443">
    <property type="entry name" value="ROS_MUCR"/>
    <property type="match status" value="1"/>
</dbReference>
<feature type="region of interest" description="Disordered" evidence="2">
    <location>
        <begin position="121"/>
        <end position="153"/>
    </location>
</feature>
<evidence type="ECO:0000313" key="3">
    <source>
        <dbReference type="EMBL" id="KAA2234808.1"/>
    </source>
</evidence>
<dbReference type="AlphaFoldDB" id="A0A5B2V7R5"/>
<organism evidence="3 4">
    <name type="scientific">Salinarimonas soli</name>
    <dbReference type="NCBI Taxonomy" id="1638099"/>
    <lineage>
        <taxon>Bacteria</taxon>
        <taxon>Pseudomonadati</taxon>
        <taxon>Pseudomonadota</taxon>
        <taxon>Alphaproteobacteria</taxon>
        <taxon>Hyphomicrobiales</taxon>
        <taxon>Salinarimonadaceae</taxon>
        <taxon>Salinarimonas</taxon>
    </lineage>
</organism>
<sequence>MQDDGSHNPDYISLAAEIVASYVSHNSIPPAELPALIGTVHQALQGLSTPAQPEPVKLEPRIPIKKTLTPDFLISLEDGKQYRSLKRHLTTVGLTPEMYRAKWGLPHDYPMVAPNYSKQRSELAKSLGLGQMRTRDPGPRPEGPDAASGLAEE</sequence>
<dbReference type="Proteomes" id="UP000323142">
    <property type="component" value="Unassembled WGS sequence"/>
</dbReference>
<dbReference type="EMBL" id="VUOA01000043">
    <property type="protein sequence ID" value="KAA2234808.1"/>
    <property type="molecule type" value="Genomic_DNA"/>
</dbReference>
<gene>
    <name evidence="3" type="ORF">F0L46_22880</name>
</gene>
<evidence type="ECO:0000256" key="1">
    <source>
        <dbReference type="ARBA" id="ARBA00007031"/>
    </source>
</evidence>
<dbReference type="OrthoDB" id="7991729at2"/>
<name>A0A5B2V7R5_9HYPH</name>
<keyword evidence="4" id="KW-1185">Reference proteome</keyword>
<dbReference type="InterPro" id="IPR008807">
    <property type="entry name" value="ROS_MUCR"/>
</dbReference>
<comment type="similarity">
    <text evidence="1">Belongs to the ros/MucR family.</text>
</comment>
<reference evidence="3 4" key="2">
    <citation type="submission" date="2019-09" db="EMBL/GenBank/DDBJ databases">
        <authorList>
            <person name="Jin C."/>
        </authorList>
    </citation>
    <scope>NUCLEOTIDE SEQUENCE [LARGE SCALE GENOMIC DNA]</scope>
    <source>
        <strain evidence="3 4">BN140002</strain>
    </source>
</reference>
<evidence type="ECO:0000313" key="4">
    <source>
        <dbReference type="Proteomes" id="UP000323142"/>
    </source>
</evidence>
<evidence type="ECO:0000256" key="2">
    <source>
        <dbReference type="SAM" id="MobiDB-lite"/>
    </source>
</evidence>
<comment type="caution">
    <text evidence="3">The sequence shown here is derived from an EMBL/GenBank/DDBJ whole genome shotgun (WGS) entry which is preliminary data.</text>
</comment>
<accession>A0A5B2V7R5</accession>
<proteinExistence type="inferred from homology"/>
<dbReference type="GO" id="GO:0003677">
    <property type="term" value="F:DNA binding"/>
    <property type="evidence" value="ECO:0007669"/>
    <property type="project" value="InterPro"/>
</dbReference>
<dbReference type="InterPro" id="IPR041920">
    <property type="entry name" value="ROS/MUCR_sf"/>
</dbReference>
<protein>
    <submittedName>
        <fullName evidence="3">MucR family transcriptional regulator</fullName>
    </submittedName>
</protein>
<dbReference type="Gene3D" id="1.10.10.1550">
    <property type="entry name" value="ROS/MUCR transcriptional regulator protein"/>
    <property type="match status" value="1"/>
</dbReference>
<dbReference type="GO" id="GO:0006355">
    <property type="term" value="P:regulation of DNA-templated transcription"/>
    <property type="evidence" value="ECO:0007669"/>
    <property type="project" value="InterPro"/>
</dbReference>
<dbReference type="GO" id="GO:0008270">
    <property type="term" value="F:zinc ion binding"/>
    <property type="evidence" value="ECO:0007669"/>
    <property type="project" value="InterPro"/>
</dbReference>